<name>A0A8J3TDI2_9ACTN</name>
<accession>A0A8J3TDI2</accession>
<comment type="caution">
    <text evidence="3">The sequence shown here is derived from an EMBL/GenBank/DDBJ whole genome shotgun (WGS) entry which is preliminary data.</text>
</comment>
<keyword evidence="2" id="KW-0472">Membrane</keyword>
<feature type="compositionally biased region" description="Low complexity" evidence="1">
    <location>
        <begin position="136"/>
        <end position="158"/>
    </location>
</feature>
<protein>
    <submittedName>
        <fullName evidence="3">Uncharacterized protein</fullName>
    </submittedName>
</protein>
<keyword evidence="4" id="KW-1185">Reference proteome</keyword>
<reference evidence="3" key="1">
    <citation type="submission" date="2021-01" db="EMBL/GenBank/DDBJ databases">
        <title>Whole genome shotgun sequence of Planosporangium mesophilum NBRC 109066.</title>
        <authorList>
            <person name="Komaki H."/>
            <person name="Tamura T."/>
        </authorList>
    </citation>
    <scope>NUCLEOTIDE SEQUENCE</scope>
    <source>
        <strain evidence="3">NBRC 109066</strain>
    </source>
</reference>
<dbReference type="Proteomes" id="UP000599074">
    <property type="component" value="Unassembled WGS sequence"/>
</dbReference>
<evidence type="ECO:0000313" key="4">
    <source>
        <dbReference type="Proteomes" id="UP000599074"/>
    </source>
</evidence>
<proteinExistence type="predicted"/>
<organism evidence="3 4">
    <name type="scientific">Planosporangium mesophilum</name>
    <dbReference type="NCBI Taxonomy" id="689768"/>
    <lineage>
        <taxon>Bacteria</taxon>
        <taxon>Bacillati</taxon>
        <taxon>Actinomycetota</taxon>
        <taxon>Actinomycetes</taxon>
        <taxon>Micromonosporales</taxon>
        <taxon>Micromonosporaceae</taxon>
        <taxon>Planosporangium</taxon>
    </lineage>
</organism>
<keyword evidence="2" id="KW-0812">Transmembrane</keyword>
<keyword evidence="2" id="KW-1133">Transmembrane helix</keyword>
<evidence type="ECO:0000256" key="2">
    <source>
        <dbReference type="SAM" id="Phobius"/>
    </source>
</evidence>
<evidence type="ECO:0000313" key="3">
    <source>
        <dbReference type="EMBL" id="GII22829.1"/>
    </source>
</evidence>
<dbReference type="AlphaFoldDB" id="A0A8J3TDI2"/>
<dbReference type="EMBL" id="BOON01000021">
    <property type="protein sequence ID" value="GII22829.1"/>
    <property type="molecule type" value="Genomic_DNA"/>
</dbReference>
<feature type="region of interest" description="Disordered" evidence="1">
    <location>
        <begin position="135"/>
        <end position="273"/>
    </location>
</feature>
<evidence type="ECO:0000256" key="1">
    <source>
        <dbReference type="SAM" id="MobiDB-lite"/>
    </source>
</evidence>
<feature type="compositionally biased region" description="Basic and acidic residues" evidence="1">
    <location>
        <begin position="176"/>
        <end position="185"/>
    </location>
</feature>
<sequence length="273" mass="28985">MSQGGEVTGQASWYARALGLRHVRPGGLMSFLLFECMVALAVLLGLAELTSWWAVAALPVAVAAMVKLNDLVAGAVGGGGQGSRAVGSRRYGEHRDNLATEVTPAFDMPGMARAEARSSRVYVSGAYAAVPGSYPTGADAGADRMTGARAGRADTTAGLPGESRRFDEPTTVGLPRESRRFDETTQHNGLQRRVAAGNPAGGRTGNSRGRQHSAESEDERAALVRPEWRQTVTLGRHTRRDDSRAGNGRQAGPHLDAHEGRHQGGQPNRHRFA</sequence>
<feature type="compositionally biased region" description="Basic and acidic residues" evidence="1">
    <location>
        <begin position="212"/>
        <end position="228"/>
    </location>
</feature>
<gene>
    <name evidence="3" type="ORF">Pme01_24260</name>
</gene>
<feature type="transmembrane region" description="Helical" evidence="2">
    <location>
        <begin position="26"/>
        <end position="46"/>
    </location>
</feature>